<keyword evidence="4" id="KW-1185">Reference proteome</keyword>
<organism evidence="3 4">
    <name type="scientific">Thetidibacter halocola</name>
    <dbReference type="NCBI Taxonomy" id="2827239"/>
    <lineage>
        <taxon>Bacteria</taxon>
        <taxon>Pseudomonadati</taxon>
        <taxon>Pseudomonadota</taxon>
        <taxon>Alphaproteobacteria</taxon>
        <taxon>Rhodobacterales</taxon>
        <taxon>Roseobacteraceae</taxon>
        <taxon>Thetidibacter</taxon>
    </lineage>
</organism>
<dbReference type="Pfam" id="PF13203">
    <property type="entry name" value="DUF2201_N"/>
    <property type="match status" value="1"/>
</dbReference>
<dbReference type="InterPro" id="IPR025154">
    <property type="entry name" value="Put_metallopeptidase_dom"/>
</dbReference>
<evidence type="ECO:0000313" key="3">
    <source>
        <dbReference type="EMBL" id="MBS0123116.1"/>
    </source>
</evidence>
<gene>
    <name evidence="3" type="ORF">KB874_03130</name>
</gene>
<dbReference type="PANTHER" id="PTHR38730">
    <property type="entry name" value="SLL7028 PROTEIN"/>
    <property type="match status" value="1"/>
</dbReference>
<evidence type="ECO:0000313" key="4">
    <source>
        <dbReference type="Proteomes" id="UP000681356"/>
    </source>
</evidence>
<feature type="domain" description="VWA-like" evidence="1">
    <location>
        <begin position="283"/>
        <end position="406"/>
    </location>
</feature>
<evidence type="ECO:0008006" key="5">
    <source>
        <dbReference type="Google" id="ProtNLM"/>
    </source>
</evidence>
<accession>A0A8J7WD07</accession>
<protein>
    <recommendedName>
        <fullName evidence="5">Metal-dependent peptidase</fullName>
    </recommendedName>
</protein>
<dbReference type="AlphaFoldDB" id="A0A8J7WD07"/>
<dbReference type="PANTHER" id="PTHR38730:SF1">
    <property type="entry name" value="SLL7028 PROTEIN"/>
    <property type="match status" value="1"/>
</dbReference>
<dbReference type="InterPro" id="IPR018698">
    <property type="entry name" value="VWA-like_dom"/>
</dbReference>
<proteinExistence type="predicted"/>
<dbReference type="Proteomes" id="UP000681356">
    <property type="component" value="Unassembled WGS sequence"/>
</dbReference>
<comment type="caution">
    <text evidence="3">The sequence shown here is derived from an EMBL/GenBank/DDBJ whole genome shotgun (WGS) entry which is preliminary data.</text>
</comment>
<dbReference type="Pfam" id="PF09967">
    <property type="entry name" value="DUF2201"/>
    <property type="match status" value="1"/>
</dbReference>
<name>A0A8J7WD07_9RHOB</name>
<dbReference type="EMBL" id="JAGTUU010000001">
    <property type="protein sequence ID" value="MBS0123116.1"/>
    <property type="molecule type" value="Genomic_DNA"/>
</dbReference>
<evidence type="ECO:0000259" key="1">
    <source>
        <dbReference type="Pfam" id="PF09967"/>
    </source>
</evidence>
<evidence type="ECO:0000259" key="2">
    <source>
        <dbReference type="Pfam" id="PF13203"/>
    </source>
</evidence>
<dbReference type="RefSeq" id="WP_212535074.1">
    <property type="nucleotide sequence ID" value="NZ_JAGTUU010000001.1"/>
</dbReference>
<feature type="domain" description="Putative metallopeptidase" evidence="2">
    <location>
        <begin position="2"/>
        <end position="272"/>
    </location>
</feature>
<reference evidence="3" key="1">
    <citation type="submission" date="2021-04" db="EMBL/GenBank/DDBJ databases">
        <authorList>
            <person name="Yoon J."/>
        </authorList>
    </citation>
    <scope>NUCLEOTIDE SEQUENCE</scope>
    <source>
        <strain evidence="3">KMU-90</strain>
    </source>
</reference>
<sequence>MSHSVRAARALAHLAERDPALSVLALWCAHRDGDRTETRGTRIFYGPEFDSLTLAEQIGTVGHHVLHVSLRHPARQAAMALRFGPGFDAGLFGLVADALINETLLLAEHGLPRPAVTVTGLVAAAGLPQQSPAGALAAWDAERLYLRLAGDETVARAACAHGAERGWQPDLSGEDGQVARDDAGTADAADWQGRLSRAMHAGRRAGIGIGAIGVPLADLAPPRVAWERRLRGLVDRAVTARPQPVWHRPAGRWVAMEAQARASGRPVPVFAPQHRLLNPRPSVVVALDLSSSIDTPTLRLFGAEIGGIVARSGAEAHLLTFDTELDADLVLTPGAWRAQIEGQPLRRGGGTDFRPVLARAGQIAPSIAVILTDLEGPTGAAPRFPVLWAVPRAAPSPPFGRVLRLDEGAA</sequence>